<evidence type="ECO:0000256" key="1">
    <source>
        <dbReference type="SAM" id="MobiDB-lite"/>
    </source>
</evidence>
<proteinExistence type="predicted"/>
<feature type="region of interest" description="Disordered" evidence="1">
    <location>
        <begin position="435"/>
        <end position="471"/>
    </location>
</feature>
<reference evidence="2" key="2">
    <citation type="journal article" date="2022" name="Res Sq">
        <title>Comparative Genomics Reveals Insights into the Divergent Evolution of Astigmatic Mites and Household Pest Adaptations.</title>
        <authorList>
            <person name="Xiong Q."/>
            <person name="Wan A.T.-Y."/>
            <person name="Liu X.-Y."/>
            <person name="Fung C.S.-H."/>
            <person name="Xiao X."/>
            <person name="Malainual N."/>
            <person name="Hou J."/>
            <person name="Wang L."/>
            <person name="Wang M."/>
            <person name="Yang K."/>
            <person name="Cui Y."/>
            <person name="Leung E."/>
            <person name="Nong W."/>
            <person name="Shin S.-K."/>
            <person name="Au S."/>
            <person name="Jeong K.Y."/>
            <person name="Chew F.T."/>
            <person name="Hui J."/>
            <person name="Leung T.F."/>
            <person name="Tungtrongchitr A."/>
            <person name="Zhong N."/>
            <person name="Liu Z."/>
            <person name="Tsui S."/>
        </authorList>
    </citation>
    <scope>NUCLEOTIDE SEQUENCE</scope>
    <source>
        <strain evidence="2">Derf</strain>
        <tissue evidence="2">Whole organism</tissue>
    </source>
</reference>
<organism evidence="2 3">
    <name type="scientific">Dermatophagoides farinae</name>
    <name type="common">American house dust mite</name>
    <dbReference type="NCBI Taxonomy" id="6954"/>
    <lineage>
        <taxon>Eukaryota</taxon>
        <taxon>Metazoa</taxon>
        <taxon>Ecdysozoa</taxon>
        <taxon>Arthropoda</taxon>
        <taxon>Chelicerata</taxon>
        <taxon>Arachnida</taxon>
        <taxon>Acari</taxon>
        <taxon>Acariformes</taxon>
        <taxon>Sarcoptiformes</taxon>
        <taxon>Astigmata</taxon>
        <taxon>Psoroptidia</taxon>
        <taxon>Analgoidea</taxon>
        <taxon>Pyroglyphidae</taxon>
        <taxon>Dermatophagoidinae</taxon>
        <taxon>Dermatophagoides</taxon>
    </lineage>
</organism>
<dbReference type="Proteomes" id="UP000790347">
    <property type="component" value="Unassembled WGS sequence"/>
</dbReference>
<feature type="compositionally biased region" description="Polar residues" evidence="1">
    <location>
        <begin position="258"/>
        <end position="274"/>
    </location>
</feature>
<feature type="compositionally biased region" description="Basic and acidic residues" evidence="1">
    <location>
        <begin position="190"/>
        <end position="201"/>
    </location>
</feature>
<protein>
    <submittedName>
        <fullName evidence="2">Uncharacterized protein</fullName>
    </submittedName>
</protein>
<feature type="region of interest" description="Disordered" evidence="1">
    <location>
        <begin position="167"/>
        <end position="233"/>
    </location>
</feature>
<gene>
    <name evidence="2" type="ORF">DERF_004065</name>
</gene>
<reference evidence="2" key="1">
    <citation type="submission" date="2013-05" db="EMBL/GenBank/DDBJ databases">
        <authorList>
            <person name="Yim A.K.Y."/>
            <person name="Chan T.F."/>
            <person name="Ji K.M."/>
            <person name="Liu X.Y."/>
            <person name="Zhou J.W."/>
            <person name="Li R.Q."/>
            <person name="Yang K.Y."/>
            <person name="Li J."/>
            <person name="Li M."/>
            <person name="Law P.T.W."/>
            <person name="Wu Y.L."/>
            <person name="Cai Z.L."/>
            <person name="Qin H."/>
            <person name="Bao Y."/>
            <person name="Leung R.K.K."/>
            <person name="Ng P.K.S."/>
            <person name="Zou J."/>
            <person name="Zhong X.J."/>
            <person name="Ran P.X."/>
            <person name="Zhong N.S."/>
            <person name="Liu Z.G."/>
            <person name="Tsui S.K.W."/>
        </authorList>
    </citation>
    <scope>NUCLEOTIDE SEQUENCE</scope>
    <source>
        <strain evidence="2">Derf</strain>
        <tissue evidence="2">Whole organism</tissue>
    </source>
</reference>
<feature type="region of interest" description="Disordered" evidence="1">
    <location>
        <begin position="252"/>
        <end position="274"/>
    </location>
</feature>
<dbReference type="AlphaFoldDB" id="A0A922LB75"/>
<feature type="region of interest" description="Disordered" evidence="1">
    <location>
        <begin position="290"/>
        <end position="339"/>
    </location>
</feature>
<sequence length="471" mass="54639">MNNKMVKISVYLEDLETIKEYRRDTRLELDVIADSIDLLIREQNIRRLLDEYYNLRMYCSNLDDWDRRLDQTVDDRIQSRSYTRMIRQSLDRIVDYFQQSSDGGINNCHLYSKMSSLLSPSSQSMISIVQHQQQQSSSYGNGNPVESTITNINHCLNNDCDDGEEMEKLKEKMQKSSIQSPPSQIVIPSKKVDEKQREIPKNMDWSKPPPKKFDYASSTENKESSCDSNSQHSSDLETAKLFEYLENHYSEFDKKTNPLGNSKNNLSKQTKSNKSLDAAAAAAVIVGDVRQSKQRQQQRSSSSAAVANSEQNQNRNQTSKANSSSISSPPSSSSMNNESLVNKKDHKCLFCGRVGHNDYQCNQYYSMEQRQKRADELNLCKRCFDRLKPGTKTHESSEQCKRQIECCNQSCHQKRYTHHSNLCFEFLKFSEIHHSKQNNDKSKQNQQKNQRGRNINVDRTFVRRMDYNEMH</sequence>
<evidence type="ECO:0000313" key="3">
    <source>
        <dbReference type="Proteomes" id="UP000790347"/>
    </source>
</evidence>
<feature type="compositionally biased region" description="Basic and acidic residues" evidence="1">
    <location>
        <begin position="460"/>
        <end position="471"/>
    </location>
</feature>
<dbReference type="EMBL" id="ASGP02000001">
    <property type="protein sequence ID" value="KAH9530246.1"/>
    <property type="molecule type" value="Genomic_DNA"/>
</dbReference>
<feature type="compositionally biased region" description="Low complexity" evidence="1">
    <location>
        <begin position="175"/>
        <end position="189"/>
    </location>
</feature>
<comment type="caution">
    <text evidence="2">The sequence shown here is derived from an EMBL/GenBank/DDBJ whole genome shotgun (WGS) entry which is preliminary data.</text>
</comment>
<feature type="compositionally biased region" description="Low complexity" evidence="1">
    <location>
        <begin position="323"/>
        <end position="334"/>
    </location>
</feature>
<name>A0A922LB75_DERFA</name>
<evidence type="ECO:0000313" key="2">
    <source>
        <dbReference type="EMBL" id="KAH9530246.1"/>
    </source>
</evidence>
<keyword evidence="3" id="KW-1185">Reference proteome</keyword>
<accession>A0A922LB75</accession>
<feature type="compositionally biased region" description="Low complexity" evidence="1">
    <location>
        <begin position="294"/>
        <end position="314"/>
    </location>
</feature>